<evidence type="ECO:0000256" key="3">
    <source>
        <dbReference type="ARBA" id="ARBA00023224"/>
    </source>
</evidence>
<dbReference type="InterPro" id="IPR004089">
    <property type="entry name" value="MCPsignal_dom"/>
</dbReference>
<comment type="caution">
    <text evidence="8">The sequence shown here is derived from an EMBL/GenBank/DDBJ whole genome shotgun (WGS) entry which is preliminary data.</text>
</comment>
<evidence type="ECO:0000259" key="7">
    <source>
        <dbReference type="PROSITE" id="PS50885"/>
    </source>
</evidence>
<protein>
    <submittedName>
        <fullName evidence="8">Methyl-accepting chemotaxis protein</fullName>
    </submittedName>
</protein>
<evidence type="ECO:0000256" key="5">
    <source>
        <dbReference type="PROSITE-ProRule" id="PRU00284"/>
    </source>
</evidence>
<dbReference type="RefSeq" id="WP_282765321.1">
    <property type="nucleotide sequence ID" value="NZ_JASCTH010000029.1"/>
</dbReference>
<dbReference type="PANTHER" id="PTHR32089">
    <property type="entry name" value="METHYL-ACCEPTING CHEMOTAXIS PROTEIN MCPB"/>
    <property type="match status" value="1"/>
</dbReference>
<keyword evidence="9" id="KW-1185">Reference proteome</keyword>
<feature type="domain" description="HAMP" evidence="7">
    <location>
        <begin position="198"/>
        <end position="250"/>
    </location>
</feature>
<keyword evidence="1" id="KW-0812">Transmembrane</keyword>
<organism evidence="8 9">
    <name type="scientific">Actinoplanes sandaracinus</name>
    <dbReference type="NCBI Taxonomy" id="3045177"/>
    <lineage>
        <taxon>Bacteria</taxon>
        <taxon>Bacillati</taxon>
        <taxon>Actinomycetota</taxon>
        <taxon>Actinomycetes</taxon>
        <taxon>Micromonosporales</taxon>
        <taxon>Micromonosporaceae</taxon>
        <taxon>Actinoplanes</taxon>
    </lineage>
</organism>
<gene>
    <name evidence="8" type="ORF">QLQ12_35860</name>
</gene>
<dbReference type="SUPFAM" id="SSF58104">
    <property type="entry name" value="Methyl-accepting chemotaxis protein (MCP) signaling domain"/>
    <property type="match status" value="1"/>
</dbReference>
<dbReference type="SMART" id="SM00283">
    <property type="entry name" value="MA"/>
    <property type="match status" value="1"/>
</dbReference>
<dbReference type="PANTHER" id="PTHR32089:SF112">
    <property type="entry name" value="LYSOZYME-LIKE PROTEIN-RELATED"/>
    <property type="match status" value="1"/>
</dbReference>
<keyword evidence="2" id="KW-0472">Membrane</keyword>
<dbReference type="EMBL" id="JASCTH010000029">
    <property type="protein sequence ID" value="MDI6103981.1"/>
    <property type="molecule type" value="Genomic_DNA"/>
</dbReference>
<dbReference type="InterPro" id="IPR004090">
    <property type="entry name" value="Chemotax_Me-accpt_rcpt"/>
</dbReference>
<name>A0ABT6WW67_9ACTN</name>
<evidence type="ECO:0000256" key="1">
    <source>
        <dbReference type="ARBA" id="ARBA00022692"/>
    </source>
</evidence>
<dbReference type="Gene3D" id="1.10.287.950">
    <property type="entry name" value="Methyl-accepting chemotaxis protein"/>
    <property type="match status" value="1"/>
</dbReference>
<dbReference type="Proteomes" id="UP001241758">
    <property type="component" value="Unassembled WGS sequence"/>
</dbReference>
<evidence type="ECO:0000259" key="6">
    <source>
        <dbReference type="PROSITE" id="PS50111"/>
    </source>
</evidence>
<dbReference type="PROSITE" id="PS50111">
    <property type="entry name" value="CHEMOTAXIS_TRANSDUC_2"/>
    <property type="match status" value="1"/>
</dbReference>
<sequence length="513" mass="53445">MTAGAGWFGLRNQDRAQRQVDELTHAREAVQQFLYNVADVTGWQGLVIADAGVIGGVAATKDDAYNRNGEIKSKAALYESLSALEAAALAPDERTLAAPLRQTWDDFFTADDEIVEHLRKDTLAGRAAAMQIVNLGGSHDAYVDTLEITDRLQKAMQDRNIALREDMEQTRTVSNTMLGGTLTAAVLLAVLAGITVTRSIVRPLRTVVGVLGRLADGDLTARVQLDRSDELGVLAGAVDRSTSALQSAVRQVLDGADSVGSVSVRLSGVSEHMATSAADARTKAGQVSTAADNVLHNLRSVVSGSVEIGSAMARISTSADAAMQAAGEAVSTTRSTGETIARLGASSAEINTIVSLINGIAEQTNLLALNATIESARAGEHGKGFAVVAGEVKDLAQETAKATGDITAKVQAIQAETESAGTAINAVSEVIRRIDGFQETTSVAIEEQNVATRNINGGLSEAAQSSEEIAHTIAELAQSTDAAARDVDDARTAASELADASTALRAAIAEFRV</sequence>
<dbReference type="Pfam" id="PF00672">
    <property type="entry name" value="HAMP"/>
    <property type="match status" value="1"/>
</dbReference>
<evidence type="ECO:0000256" key="2">
    <source>
        <dbReference type="ARBA" id="ARBA00022989"/>
    </source>
</evidence>
<keyword evidence="3 5" id="KW-0807">Transducer</keyword>
<dbReference type="PROSITE" id="PS50885">
    <property type="entry name" value="HAMP"/>
    <property type="match status" value="1"/>
</dbReference>
<dbReference type="CDD" id="cd06225">
    <property type="entry name" value="HAMP"/>
    <property type="match status" value="1"/>
</dbReference>
<proteinExistence type="inferred from homology"/>
<evidence type="ECO:0000313" key="8">
    <source>
        <dbReference type="EMBL" id="MDI6103981.1"/>
    </source>
</evidence>
<reference evidence="8 9" key="1">
    <citation type="submission" date="2023-05" db="EMBL/GenBank/DDBJ databases">
        <title>Actinoplanes sp. NEAU-A12 genome sequencing.</title>
        <authorList>
            <person name="Wang Z.-S."/>
        </authorList>
    </citation>
    <scope>NUCLEOTIDE SEQUENCE [LARGE SCALE GENOMIC DNA]</scope>
    <source>
        <strain evidence="8 9">NEAU-A12</strain>
    </source>
</reference>
<evidence type="ECO:0000256" key="4">
    <source>
        <dbReference type="ARBA" id="ARBA00029447"/>
    </source>
</evidence>
<keyword evidence="2" id="KW-1133">Transmembrane helix</keyword>
<dbReference type="PRINTS" id="PR00260">
    <property type="entry name" value="CHEMTRNSDUCR"/>
</dbReference>
<dbReference type="Pfam" id="PF00015">
    <property type="entry name" value="MCPsignal"/>
    <property type="match status" value="1"/>
</dbReference>
<dbReference type="SMART" id="SM00304">
    <property type="entry name" value="HAMP"/>
    <property type="match status" value="2"/>
</dbReference>
<comment type="similarity">
    <text evidence="4">Belongs to the methyl-accepting chemotaxis (MCP) protein family.</text>
</comment>
<dbReference type="InterPro" id="IPR003660">
    <property type="entry name" value="HAMP_dom"/>
</dbReference>
<evidence type="ECO:0000313" key="9">
    <source>
        <dbReference type="Proteomes" id="UP001241758"/>
    </source>
</evidence>
<feature type="domain" description="Methyl-accepting transducer" evidence="6">
    <location>
        <begin position="255"/>
        <end position="484"/>
    </location>
</feature>
<accession>A0ABT6WW67</accession>